<keyword evidence="2 5" id="KW-0472">Membrane</keyword>
<dbReference type="Gene3D" id="1.25.40.10">
    <property type="entry name" value="Tetratricopeptide repeat domain"/>
    <property type="match status" value="1"/>
</dbReference>
<dbReference type="PANTHER" id="PTHR30329:SF21">
    <property type="entry name" value="LIPOPROTEIN YIAD-RELATED"/>
    <property type="match status" value="1"/>
</dbReference>
<dbReference type="PROSITE" id="PS50005">
    <property type="entry name" value="TPR"/>
    <property type="match status" value="2"/>
</dbReference>
<feature type="repeat" description="TPR" evidence="4">
    <location>
        <begin position="344"/>
        <end position="377"/>
    </location>
</feature>
<sequence>MYMKKAGIIMNKTIKKSIILSLVIILLVSFLSSANRGMIIVGPKEVNLQESGQNAIVAWNGKEEVLILSTDVKSSESSLVLEVLPLPSNPIRVKEGSFDSFKKVTEIINKKVRAIREELAREPGISGVEITFHKKMGPHDVTIVKVNDVDYFINWIKDFTKNKGFKYTKISPEFKNSIISYLNRGIRFFVFDVIEARKDKQSINPLIYRFKTDFLYYPLEITATSDAGRSNSNINIFLITKGMIDEDIVEMQGLWPKIGFAHKIMLTKGELKEVSPEIEDLFKSGAFVMNASYHGSLKRLNRDLVYSANMEKARQLFEKAMDAKDLSEKESFYIKALELWPSYPEAHNNLGDVYEKQGRFKEAIKEYEIASALAPNAPYPYFGLGDVYFKLGNYKLAITYYERGLKIEPDDKASLERLKLSRILTTKILFPFDSYKLTEEAKEQLKIIAEALSSPELKNCVFEIQGHTDSIGPAGYNLRLSLRRAETVKKFLIERCQINKNRLTVKGYGEDRPIASNEISKGRQMNRRVEIEKVGVRVGSITIINRSTLSKKFETR</sequence>
<reference evidence="7" key="1">
    <citation type="journal article" date="2020" name="mSystems">
        <title>Genome- and Community-Level Interaction Insights into Carbon Utilization and Element Cycling Functions of Hydrothermarchaeota in Hydrothermal Sediment.</title>
        <authorList>
            <person name="Zhou Z."/>
            <person name="Liu Y."/>
            <person name="Xu W."/>
            <person name="Pan J."/>
            <person name="Luo Z.H."/>
            <person name="Li M."/>
        </authorList>
    </citation>
    <scope>NUCLEOTIDE SEQUENCE [LARGE SCALE GENOMIC DNA]</scope>
    <source>
        <strain evidence="7">HyVt-113</strain>
    </source>
</reference>
<dbReference type="Pfam" id="PF13424">
    <property type="entry name" value="TPR_12"/>
    <property type="match status" value="1"/>
</dbReference>
<evidence type="ECO:0000256" key="1">
    <source>
        <dbReference type="ARBA" id="ARBA00004442"/>
    </source>
</evidence>
<dbReference type="SUPFAM" id="SSF48452">
    <property type="entry name" value="TPR-like"/>
    <property type="match status" value="1"/>
</dbReference>
<evidence type="ECO:0000256" key="3">
    <source>
        <dbReference type="ARBA" id="ARBA00023237"/>
    </source>
</evidence>
<feature type="domain" description="OmpA-like" evidence="6">
    <location>
        <begin position="417"/>
        <end position="537"/>
    </location>
</feature>
<name>A0A7V0IAJ6_DESA2</name>
<dbReference type="SUPFAM" id="SSF103088">
    <property type="entry name" value="OmpA-like"/>
    <property type="match status" value="1"/>
</dbReference>
<comment type="subcellular location">
    <subcellularLocation>
        <location evidence="1">Cell outer membrane</location>
    </subcellularLocation>
</comment>
<dbReference type="Pfam" id="PF10092">
    <property type="entry name" value="DUF2330"/>
    <property type="match status" value="1"/>
</dbReference>
<keyword evidence="4" id="KW-0802">TPR repeat</keyword>
<dbReference type="InterPro" id="IPR019734">
    <property type="entry name" value="TPR_rpt"/>
</dbReference>
<dbReference type="CDD" id="cd07185">
    <property type="entry name" value="OmpA_C-like"/>
    <property type="match status" value="1"/>
</dbReference>
<dbReference type="AlphaFoldDB" id="A0A7V0IAJ6"/>
<dbReference type="PANTHER" id="PTHR30329">
    <property type="entry name" value="STATOR ELEMENT OF FLAGELLAR MOTOR COMPLEX"/>
    <property type="match status" value="1"/>
</dbReference>
<accession>A0A7V0IAJ6</accession>
<gene>
    <name evidence="7" type="ORF">ENF30_02920</name>
</gene>
<evidence type="ECO:0000259" key="6">
    <source>
        <dbReference type="PROSITE" id="PS51123"/>
    </source>
</evidence>
<organism evidence="7">
    <name type="scientific">Desulfofervidus auxilii</name>
    <dbReference type="NCBI Taxonomy" id="1621989"/>
    <lineage>
        <taxon>Bacteria</taxon>
        <taxon>Pseudomonadati</taxon>
        <taxon>Thermodesulfobacteriota</taxon>
        <taxon>Candidatus Desulfofervidia</taxon>
        <taxon>Candidatus Desulfofervidales</taxon>
        <taxon>Candidatus Desulfofervidaceae</taxon>
        <taxon>Candidatus Desulfofervidus</taxon>
    </lineage>
</organism>
<dbReference type="InterPro" id="IPR011990">
    <property type="entry name" value="TPR-like_helical_dom_sf"/>
</dbReference>
<dbReference type="PROSITE" id="PS51123">
    <property type="entry name" value="OMPA_2"/>
    <property type="match status" value="1"/>
</dbReference>
<dbReference type="InterPro" id="IPR006665">
    <property type="entry name" value="OmpA-like"/>
</dbReference>
<dbReference type="Proteomes" id="UP000885706">
    <property type="component" value="Unassembled WGS sequence"/>
</dbReference>
<feature type="repeat" description="TPR" evidence="4">
    <location>
        <begin position="378"/>
        <end position="411"/>
    </location>
</feature>
<evidence type="ECO:0000256" key="5">
    <source>
        <dbReference type="PROSITE-ProRule" id="PRU00473"/>
    </source>
</evidence>
<dbReference type="InterPro" id="IPR019283">
    <property type="entry name" value="DUF2330"/>
</dbReference>
<dbReference type="PROSITE" id="PS50293">
    <property type="entry name" value="TPR_REGION"/>
    <property type="match status" value="2"/>
</dbReference>
<evidence type="ECO:0000313" key="7">
    <source>
        <dbReference type="EMBL" id="HDD35734.1"/>
    </source>
</evidence>
<keyword evidence="3" id="KW-0998">Cell outer membrane</keyword>
<dbReference type="Gene3D" id="3.30.1330.60">
    <property type="entry name" value="OmpA-like domain"/>
    <property type="match status" value="1"/>
</dbReference>
<dbReference type="InterPro" id="IPR036737">
    <property type="entry name" value="OmpA-like_sf"/>
</dbReference>
<dbReference type="InterPro" id="IPR006664">
    <property type="entry name" value="OMP_bac"/>
</dbReference>
<dbReference type="PRINTS" id="PR01021">
    <property type="entry name" value="OMPADOMAIN"/>
</dbReference>
<proteinExistence type="predicted"/>
<dbReference type="SMART" id="SM00028">
    <property type="entry name" value="TPR"/>
    <property type="match status" value="2"/>
</dbReference>
<protein>
    <submittedName>
        <fullName evidence="7">DUF2330 domain-containing protein</fullName>
    </submittedName>
</protein>
<dbReference type="GO" id="GO:0009279">
    <property type="term" value="C:cell outer membrane"/>
    <property type="evidence" value="ECO:0007669"/>
    <property type="project" value="UniProtKB-SubCell"/>
</dbReference>
<dbReference type="EMBL" id="DQWQ01000127">
    <property type="protein sequence ID" value="HDD35734.1"/>
    <property type="molecule type" value="Genomic_DNA"/>
</dbReference>
<comment type="caution">
    <text evidence="7">The sequence shown here is derived from an EMBL/GenBank/DDBJ whole genome shotgun (WGS) entry which is preliminary data.</text>
</comment>
<dbReference type="InterPro" id="IPR050330">
    <property type="entry name" value="Bact_OuterMem_StrucFunc"/>
</dbReference>
<dbReference type="Pfam" id="PF00691">
    <property type="entry name" value="OmpA"/>
    <property type="match status" value="1"/>
</dbReference>
<evidence type="ECO:0000256" key="4">
    <source>
        <dbReference type="PROSITE-ProRule" id="PRU00339"/>
    </source>
</evidence>
<evidence type="ECO:0000256" key="2">
    <source>
        <dbReference type="ARBA" id="ARBA00023136"/>
    </source>
</evidence>